<gene>
    <name evidence="2" type="ORF">COMA2_180104</name>
</gene>
<evidence type="ECO:0000313" key="3">
    <source>
        <dbReference type="Proteomes" id="UP000198736"/>
    </source>
</evidence>
<dbReference type="AlphaFoldDB" id="A0A0S4LHX1"/>
<dbReference type="PANTHER" id="PTHR43845">
    <property type="entry name" value="BLR5969 PROTEIN"/>
    <property type="match status" value="1"/>
</dbReference>
<dbReference type="InterPro" id="IPR042099">
    <property type="entry name" value="ANL_N_sf"/>
</dbReference>
<dbReference type="SUPFAM" id="SSF56801">
    <property type="entry name" value="Acetyl-CoA synthetase-like"/>
    <property type="match status" value="1"/>
</dbReference>
<dbReference type="Gene3D" id="3.40.50.12780">
    <property type="entry name" value="N-terminal domain of ligase-like"/>
    <property type="match status" value="1"/>
</dbReference>
<dbReference type="Pfam" id="PF14535">
    <property type="entry name" value="AMP-binding_C_2"/>
    <property type="match status" value="1"/>
</dbReference>
<accession>A0A0S4LHX1</accession>
<organism evidence="2 3">
    <name type="scientific">Candidatus Nitrospira nitrificans</name>
    <dbReference type="NCBI Taxonomy" id="1742973"/>
    <lineage>
        <taxon>Bacteria</taxon>
        <taxon>Pseudomonadati</taxon>
        <taxon>Nitrospirota</taxon>
        <taxon>Nitrospiria</taxon>
        <taxon>Nitrospirales</taxon>
        <taxon>Nitrospiraceae</taxon>
        <taxon>Nitrospira</taxon>
    </lineage>
</organism>
<dbReference type="GO" id="GO:0016874">
    <property type="term" value="F:ligase activity"/>
    <property type="evidence" value="ECO:0007669"/>
    <property type="project" value="UniProtKB-KW"/>
</dbReference>
<dbReference type="InterPro" id="IPR045851">
    <property type="entry name" value="AMP-bd_C_sf"/>
</dbReference>
<keyword evidence="2" id="KW-0436">Ligase</keyword>
<feature type="domain" description="AMP-dependent ligase C-terminal" evidence="1">
    <location>
        <begin position="341"/>
        <end position="429"/>
    </location>
</feature>
<dbReference type="Gene3D" id="3.30.300.30">
    <property type="match status" value="1"/>
</dbReference>
<proteinExistence type="predicted"/>
<dbReference type="PANTHER" id="PTHR43845:SF1">
    <property type="entry name" value="BLR5969 PROTEIN"/>
    <property type="match status" value="1"/>
</dbReference>
<reference evidence="3" key="1">
    <citation type="submission" date="2015-10" db="EMBL/GenBank/DDBJ databases">
        <authorList>
            <person name="Luecker S."/>
            <person name="Luecker S."/>
        </authorList>
    </citation>
    <scope>NUCLEOTIDE SEQUENCE [LARGE SCALE GENOMIC DNA]</scope>
</reference>
<name>A0A0S4LHX1_9BACT</name>
<protein>
    <submittedName>
        <fullName evidence="2">Phenylacetate-CoA ligase</fullName>
    </submittedName>
</protein>
<evidence type="ECO:0000313" key="2">
    <source>
        <dbReference type="EMBL" id="CUS34754.1"/>
    </source>
</evidence>
<dbReference type="RefSeq" id="WP_090896068.1">
    <property type="nucleotide sequence ID" value="NZ_CZPZ01000010.1"/>
</dbReference>
<keyword evidence="3" id="KW-1185">Reference proteome</keyword>
<dbReference type="Proteomes" id="UP000198736">
    <property type="component" value="Unassembled WGS sequence"/>
</dbReference>
<sequence length="442" mass="49323">MNFEYLDPFIETLGREALEQIQLKKLQLMLGPVLKSNSFYRSKLEKAGIKQANDIQTFDDYRKIPFTTKEELSNDQSLHPPYGTNVTFKREEYTRIHQTSGTTGQPLRCLDTEESWSWWARCWAMVYRAAGVSSHDRIFFAFSFGPFIGFWSAHEGARVIGAMSIPGGGMSSQQRVKAIFSHEVTVLVCTPTYALHLGEIAKEEGMEFSNSSVRINIHAGEPGASIPGTRKRIESIWRAKCYDHAGATEVGAWGFECLAQQGPHINEGEFICEVIDPVTGNLAQEGELVISNLGRVGMPVIRYRTGDRVRLNTGRCDCGRTFHRLEGGVIGRVDGVIVIRGINVFPSAIENIVRQFPEVGEFTVDVYRSRELDEMELRVEVTTGDAEAIAAAIAHEIRNALTLRVAVKIVPHGTLPRFDLKARRFNDCRQLDGPGASRQPSS</sequence>
<dbReference type="InterPro" id="IPR028154">
    <property type="entry name" value="AMP-dep_Lig_C"/>
</dbReference>
<dbReference type="STRING" id="1742973.COMA2_180104"/>
<dbReference type="OrthoDB" id="580775at2"/>
<evidence type="ECO:0000259" key="1">
    <source>
        <dbReference type="Pfam" id="PF14535"/>
    </source>
</evidence>
<dbReference type="EMBL" id="CZPZ01000010">
    <property type="protein sequence ID" value="CUS34754.1"/>
    <property type="molecule type" value="Genomic_DNA"/>
</dbReference>